<dbReference type="Gene3D" id="3.40.50.720">
    <property type="entry name" value="NAD(P)-binding Rossmann-like Domain"/>
    <property type="match status" value="1"/>
</dbReference>
<dbReference type="AlphaFoldDB" id="A0A0H3HEK0"/>
<evidence type="ECO:0000256" key="1">
    <source>
        <dbReference type="ARBA" id="ARBA00006484"/>
    </source>
</evidence>
<dbReference type="InterPro" id="IPR036291">
    <property type="entry name" value="NAD(P)-bd_dom_sf"/>
</dbReference>
<protein>
    <submittedName>
        <fullName evidence="3">3-oxoacyl-(Acyl-carrier protein) reductase</fullName>
    </submittedName>
</protein>
<evidence type="ECO:0000313" key="4">
    <source>
        <dbReference type="Proteomes" id="UP000007843"/>
    </source>
</evidence>
<evidence type="ECO:0000313" key="3">
    <source>
        <dbReference type="EMBL" id="AEX05918.1"/>
    </source>
</evidence>
<organism evidence="3 4">
    <name type="scientific">Klebsiella michiganensis (strain ATCC 8724 / DSM 4798 / JCM 20051 / NBRC 3318 / NRRL B-199 / KCTC 1686 / BUCSAV 143 / CCM 1901)</name>
    <dbReference type="NCBI Taxonomy" id="1006551"/>
    <lineage>
        <taxon>Bacteria</taxon>
        <taxon>Pseudomonadati</taxon>
        <taxon>Pseudomonadota</taxon>
        <taxon>Gammaproteobacteria</taxon>
        <taxon>Enterobacterales</taxon>
        <taxon>Enterobacteriaceae</taxon>
        <taxon>Klebsiella/Raoultella group</taxon>
        <taxon>Klebsiella</taxon>
    </lineage>
</organism>
<evidence type="ECO:0000256" key="2">
    <source>
        <dbReference type="ARBA" id="ARBA00023002"/>
    </source>
</evidence>
<reference evidence="3 4" key="1">
    <citation type="journal article" date="2012" name="J. Bacteriol.">
        <title>Complete genome sequence of Klebsiella oxytoca KCTC 1686, used in production of 2,3-butanediol.</title>
        <authorList>
            <person name="Shin S.H."/>
            <person name="Kim S."/>
            <person name="Kim J.Y."/>
            <person name="Lee S."/>
            <person name="Um Y."/>
            <person name="Oh M.K."/>
            <person name="Kim Y.R."/>
            <person name="Lee J."/>
            <person name="Yang K.S."/>
        </authorList>
    </citation>
    <scope>NUCLEOTIDE SEQUENCE [LARGE SCALE GENOMIC DNA]</scope>
    <source>
        <strain evidence="4">ATCC 8724 / DSM 4798 / JCM 20051 / NBRC 3318 / NRRL B-199 / KCTC 1686</strain>
    </source>
</reference>
<dbReference type="EMBL" id="CP003218">
    <property type="protein sequence ID" value="AEX05918.1"/>
    <property type="molecule type" value="Genomic_DNA"/>
</dbReference>
<sequence>MDLNLHHRTAIVTGGATGLGKEFVLSLAREGVNICFTYMRDEERPEQLIDTVKNSASVEIIAVKTDLSDEQSRENLFATCIERLGNADILVNNAGIWLSGYVTEITQQEWDSVMNVNLKAVFHLSQLFVNHCLAKDRAGSILNITSQAAFHGSTTGHAHYAASKAGLVAFSISLAREVAKQKINVNNIAVGIMDTAMIRKNIEQNPDYYVSRIPVGRVAQPHEIADIGVFMVSPKTSYMTGATLDVTGGMLMR</sequence>
<comment type="similarity">
    <text evidence="1">Belongs to the short-chain dehydrogenases/reductases (SDR) family.</text>
</comment>
<keyword evidence="2" id="KW-0560">Oxidoreductase</keyword>
<proteinExistence type="inferred from homology"/>
<dbReference type="GO" id="GO:0016491">
    <property type="term" value="F:oxidoreductase activity"/>
    <property type="evidence" value="ECO:0007669"/>
    <property type="project" value="UniProtKB-KW"/>
</dbReference>
<dbReference type="KEGG" id="kox:KOX_20990"/>
<name>A0A0H3HEK0_KLEM8</name>
<dbReference type="RefSeq" id="WP_014229444.1">
    <property type="nucleotide sequence ID" value="NC_016612.1"/>
</dbReference>
<dbReference type="PRINTS" id="PR00080">
    <property type="entry name" value="SDRFAMILY"/>
</dbReference>
<dbReference type="Proteomes" id="UP000007843">
    <property type="component" value="Chromosome"/>
</dbReference>
<dbReference type="PRINTS" id="PR00081">
    <property type="entry name" value="GDHRDH"/>
</dbReference>
<dbReference type="FunFam" id="3.40.50.720:FF:000173">
    <property type="entry name" value="3-oxoacyl-[acyl-carrier protein] reductase"/>
    <property type="match status" value="1"/>
</dbReference>
<dbReference type="InterPro" id="IPR002347">
    <property type="entry name" value="SDR_fam"/>
</dbReference>
<dbReference type="SUPFAM" id="SSF51735">
    <property type="entry name" value="NAD(P)-binding Rossmann-fold domains"/>
    <property type="match status" value="1"/>
</dbReference>
<accession>A0A0H3HEK0</accession>
<dbReference type="HOGENOM" id="CLU_010194_1_3_6"/>
<dbReference type="PATRIC" id="fig|1006551.4.peg.4204"/>
<dbReference type="PANTHER" id="PTHR42879:SF2">
    <property type="entry name" value="3-OXOACYL-[ACYL-CARRIER-PROTEIN] REDUCTASE FABG"/>
    <property type="match status" value="1"/>
</dbReference>
<dbReference type="InterPro" id="IPR050259">
    <property type="entry name" value="SDR"/>
</dbReference>
<dbReference type="PANTHER" id="PTHR42879">
    <property type="entry name" value="3-OXOACYL-(ACYL-CARRIER-PROTEIN) REDUCTASE"/>
    <property type="match status" value="1"/>
</dbReference>
<dbReference type="Pfam" id="PF13561">
    <property type="entry name" value="adh_short_C2"/>
    <property type="match status" value="1"/>
</dbReference>
<gene>
    <name evidence="3" type="ordered locus">KOX_20990</name>
</gene>